<dbReference type="GO" id="GO:0005669">
    <property type="term" value="C:transcription factor TFIID complex"/>
    <property type="evidence" value="ECO:0007669"/>
    <property type="project" value="InterPro"/>
</dbReference>
<dbReference type="GO" id="GO:0006367">
    <property type="term" value="P:transcription initiation at RNA polymerase II promoter"/>
    <property type="evidence" value="ECO:0007669"/>
    <property type="project" value="TreeGrafter"/>
</dbReference>
<dbReference type="CDD" id="cd00076">
    <property type="entry name" value="HFD_SF"/>
    <property type="match status" value="1"/>
</dbReference>
<dbReference type="Proteomes" id="UP000462212">
    <property type="component" value="Unassembled WGS sequence"/>
</dbReference>
<dbReference type="OrthoDB" id="2193813at2759"/>
<evidence type="ECO:0000313" key="11">
    <source>
        <dbReference type="Proteomes" id="UP000462212"/>
    </source>
</evidence>
<dbReference type="Pfam" id="PF07524">
    <property type="entry name" value="Bromo_TP"/>
    <property type="match status" value="1"/>
</dbReference>
<keyword evidence="6" id="KW-0539">Nucleus</keyword>
<dbReference type="PANTHER" id="PTHR46469">
    <property type="entry name" value="TRANSCRIPTION INITIATION FACTOR TFIID SUBUNIT 8"/>
    <property type="match status" value="1"/>
</dbReference>
<keyword evidence="4" id="KW-0805">Transcription regulation</keyword>
<evidence type="ECO:0000256" key="2">
    <source>
        <dbReference type="ARBA" id="ARBA00008767"/>
    </source>
</evidence>
<evidence type="ECO:0000256" key="4">
    <source>
        <dbReference type="ARBA" id="ARBA00023015"/>
    </source>
</evidence>
<reference evidence="10 11" key="1">
    <citation type="submission" date="2018-05" db="EMBL/GenBank/DDBJ databases">
        <title>Genome sequencing and assembly of the regulated plant pathogen Lachnellula willkommii and related sister species for the development of diagnostic species identification markers.</title>
        <authorList>
            <person name="Giroux E."/>
            <person name="Bilodeau G."/>
        </authorList>
    </citation>
    <scope>NUCLEOTIDE SEQUENCE [LARGE SCALE GENOMIC DNA]</scope>
    <source>
        <strain evidence="10 11">CBS 197.66</strain>
    </source>
</reference>
<keyword evidence="5" id="KW-0804">Transcription</keyword>
<feature type="domain" description="Transcription factor TFIID subunit 8 C-terminal" evidence="9">
    <location>
        <begin position="182"/>
        <end position="230"/>
    </location>
</feature>
<dbReference type="InterPro" id="IPR019473">
    <property type="entry name" value="TFIID_su8_C"/>
</dbReference>
<dbReference type="InterPro" id="IPR009072">
    <property type="entry name" value="Histone-fold"/>
</dbReference>
<evidence type="ECO:0000256" key="6">
    <source>
        <dbReference type="ARBA" id="ARBA00023242"/>
    </source>
</evidence>
<evidence type="ECO:0000259" key="8">
    <source>
        <dbReference type="Pfam" id="PF07524"/>
    </source>
</evidence>
<name>A0A8H8RBA2_9HELO</name>
<evidence type="ECO:0000256" key="1">
    <source>
        <dbReference type="ARBA" id="ARBA00004123"/>
    </source>
</evidence>
<evidence type="ECO:0000313" key="10">
    <source>
        <dbReference type="EMBL" id="TVY32080.1"/>
    </source>
</evidence>
<keyword evidence="11" id="KW-1185">Reference proteome</keyword>
<evidence type="ECO:0000256" key="3">
    <source>
        <dbReference type="ARBA" id="ARBA00017307"/>
    </source>
</evidence>
<dbReference type="InterPro" id="IPR037818">
    <property type="entry name" value="TAF8"/>
</dbReference>
<comment type="caution">
    <text evidence="10">The sequence shown here is derived from an EMBL/GenBank/DDBJ whole genome shotgun (WGS) entry which is preliminary data.</text>
</comment>
<protein>
    <recommendedName>
        <fullName evidence="3">Transcription initiation factor TFIID subunit 8</fullName>
    </recommendedName>
</protein>
<dbReference type="Gene3D" id="1.10.20.10">
    <property type="entry name" value="Histone, subunit A"/>
    <property type="match status" value="1"/>
</dbReference>
<accession>A0A8H8RBA2</accession>
<comment type="subcellular location">
    <subcellularLocation>
        <location evidence="1">Nucleus</location>
    </subcellularLocation>
</comment>
<gene>
    <name evidence="10" type="primary">taf8</name>
    <name evidence="10" type="ORF">LSUB1_G006727</name>
</gene>
<proteinExistence type="inferred from homology"/>
<sequence length="307" mass="34468">MAPISPVSRKRSTPSHSDDGISDESFSKRARLSPVLPNTPPPEESLSGKKATAPLFDDDPKRLQLRSLALVLEHVGFDGASPEALEAFSAEVESYATHFLAKVTAHMHNARRSQPTPLDFEYALSRFDLPLASIEPHLKPPIPKSKLFVHLDAEPPEEKSETAIALLGDDLSGDSDKKVKPYIPKRFPSFPSKHTYKWTEKESARETDPRKIREEAAKAARQGEEALRRLVNLGRRKTKDPRSKERYQLWEQTMSDLMSGKKPNGEAVDATEDRSMIVNSDRRYYRKGAVMKSKPLIDEGTIVVSRE</sequence>
<comment type="similarity">
    <text evidence="2">Belongs to the TAF8 family.</text>
</comment>
<feature type="region of interest" description="Disordered" evidence="7">
    <location>
        <begin position="1"/>
        <end position="58"/>
    </location>
</feature>
<dbReference type="InterPro" id="IPR006565">
    <property type="entry name" value="BTP"/>
</dbReference>
<organism evidence="10 11">
    <name type="scientific">Lachnellula subtilissima</name>
    <dbReference type="NCBI Taxonomy" id="602034"/>
    <lineage>
        <taxon>Eukaryota</taxon>
        <taxon>Fungi</taxon>
        <taxon>Dikarya</taxon>
        <taxon>Ascomycota</taxon>
        <taxon>Pezizomycotina</taxon>
        <taxon>Leotiomycetes</taxon>
        <taxon>Helotiales</taxon>
        <taxon>Lachnaceae</taxon>
        <taxon>Lachnellula</taxon>
    </lineage>
</organism>
<dbReference type="CDD" id="cd08049">
    <property type="entry name" value="TAF8"/>
    <property type="match status" value="1"/>
</dbReference>
<dbReference type="PANTHER" id="PTHR46469:SF1">
    <property type="entry name" value="TRANSCRIPTION INITIATION FACTOR TFIID SUBUNIT 8"/>
    <property type="match status" value="1"/>
</dbReference>
<dbReference type="EMBL" id="QGMJ01001158">
    <property type="protein sequence ID" value="TVY32080.1"/>
    <property type="molecule type" value="Genomic_DNA"/>
</dbReference>
<evidence type="ECO:0000256" key="5">
    <source>
        <dbReference type="ARBA" id="ARBA00023163"/>
    </source>
</evidence>
<feature type="domain" description="Bromodomain associated" evidence="8">
    <location>
        <begin position="62"/>
        <end position="127"/>
    </location>
</feature>
<evidence type="ECO:0000259" key="9">
    <source>
        <dbReference type="Pfam" id="PF10406"/>
    </source>
</evidence>
<evidence type="ECO:0000256" key="7">
    <source>
        <dbReference type="SAM" id="MobiDB-lite"/>
    </source>
</evidence>
<dbReference type="AlphaFoldDB" id="A0A8H8RBA2"/>
<dbReference type="Pfam" id="PF10406">
    <property type="entry name" value="TAF8_C"/>
    <property type="match status" value="1"/>
</dbReference>
<dbReference type="GO" id="GO:0046982">
    <property type="term" value="F:protein heterodimerization activity"/>
    <property type="evidence" value="ECO:0007669"/>
    <property type="project" value="InterPro"/>
</dbReference>